<gene>
    <name evidence="2" type="ORF">LEP1GSC036_4707</name>
</gene>
<accession>A0A828Z406</accession>
<sequence>MGRCLGRSKKLNTTLPKGRVVGKFHRGFVGIPTIYLRIQILVGLVMPDMVAM</sequence>
<proteinExistence type="predicted"/>
<keyword evidence="1" id="KW-1133">Transmembrane helix</keyword>
<evidence type="ECO:0000313" key="2">
    <source>
        <dbReference type="EMBL" id="EKR65741.1"/>
    </source>
</evidence>
<evidence type="ECO:0000313" key="3">
    <source>
        <dbReference type="Proteomes" id="UP000001338"/>
    </source>
</evidence>
<keyword evidence="1" id="KW-0472">Membrane</keyword>
<dbReference type="GeneID" id="61114623"/>
<keyword evidence="1" id="KW-0812">Transmembrane</keyword>
<protein>
    <submittedName>
        <fullName evidence="2">Uncharacterized protein</fullName>
    </submittedName>
</protein>
<comment type="caution">
    <text evidence="2">The sequence shown here is derived from an EMBL/GenBank/DDBJ whole genome shotgun (WGS) entry which is preliminary data.</text>
</comment>
<evidence type="ECO:0000256" key="1">
    <source>
        <dbReference type="SAM" id="Phobius"/>
    </source>
</evidence>
<dbReference type="Proteomes" id="UP000001338">
    <property type="component" value="Unassembled WGS sequence"/>
</dbReference>
<name>A0A828Z406_9LEPT</name>
<organism evidence="2 3">
    <name type="scientific">Leptospira weilii str. 2006001853</name>
    <dbReference type="NCBI Taxonomy" id="1001589"/>
    <lineage>
        <taxon>Bacteria</taxon>
        <taxon>Pseudomonadati</taxon>
        <taxon>Spirochaetota</taxon>
        <taxon>Spirochaetia</taxon>
        <taxon>Leptospirales</taxon>
        <taxon>Leptospiraceae</taxon>
        <taxon>Leptospira</taxon>
    </lineage>
</organism>
<feature type="transmembrane region" description="Helical" evidence="1">
    <location>
        <begin position="27"/>
        <end position="46"/>
    </location>
</feature>
<dbReference type="AlphaFoldDB" id="A0A828Z406"/>
<dbReference type="RefSeq" id="WP_004497131.1">
    <property type="nucleotide sequence ID" value="NZ_AFLV02000014.1"/>
</dbReference>
<reference evidence="2 3" key="1">
    <citation type="submission" date="2012-10" db="EMBL/GenBank/DDBJ databases">
        <authorList>
            <person name="Harkins D.M."/>
            <person name="Durkin A.S."/>
            <person name="Brinkac L.M."/>
            <person name="Haft D.H."/>
            <person name="Selengut J.D."/>
            <person name="Sanka R."/>
            <person name="DePew J."/>
            <person name="Purushe J."/>
            <person name="Whelen A.C."/>
            <person name="Vinetz J.M."/>
            <person name="Sutton G.G."/>
            <person name="Nierman W.C."/>
            <person name="Fouts D.E."/>
        </authorList>
    </citation>
    <scope>NUCLEOTIDE SEQUENCE [LARGE SCALE GENOMIC DNA]</scope>
    <source>
        <strain evidence="2 3">2006001853</strain>
    </source>
</reference>
<dbReference type="EMBL" id="AFLV02000014">
    <property type="protein sequence ID" value="EKR65741.1"/>
    <property type="molecule type" value="Genomic_DNA"/>
</dbReference>